<evidence type="ECO:0000313" key="1">
    <source>
        <dbReference type="EMBL" id="KAJ7675438.1"/>
    </source>
</evidence>
<reference evidence="1" key="1">
    <citation type="submission" date="2023-03" db="EMBL/GenBank/DDBJ databases">
        <title>Massive genome expansion in bonnet fungi (Mycena s.s.) driven by repeated elements and novel gene families across ecological guilds.</title>
        <authorList>
            <consortium name="Lawrence Berkeley National Laboratory"/>
            <person name="Harder C.B."/>
            <person name="Miyauchi S."/>
            <person name="Viragh M."/>
            <person name="Kuo A."/>
            <person name="Thoen E."/>
            <person name="Andreopoulos B."/>
            <person name="Lu D."/>
            <person name="Skrede I."/>
            <person name="Drula E."/>
            <person name="Henrissat B."/>
            <person name="Morin E."/>
            <person name="Kohler A."/>
            <person name="Barry K."/>
            <person name="LaButti K."/>
            <person name="Morin E."/>
            <person name="Salamov A."/>
            <person name="Lipzen A."/>
            <person name="Mereny Z."/>
            <person name="Hegedus B."/>
            <person name="Baldrian P."/>
            <person name="Stursova M."/>
            <person name="Weitz H."/>
            <person name="Taylor A."/>
            <person name="Grigoriev I.V."/>
            <person name="Nagy L.G."/>
            <person name="Martin F."/>
            <person name="Kauserud H."/>
        </authorList>
    </citation>
    <scope>NUCLEOTIDE SEQUENCE</scope>
    <source>
        <strain evidence="1">CBHHK067</strain>
    </source>
</reference>
<name>A0AAD7D2E1_MYCRO</name>
<proteinExistence type="predicted"/>
<sequence length="205" mass="23277">MSMTLAEAIPWVGPTIFPDFIPSVQDLYPDLPTDRARMQAWAKANEDSIREAMTVYIAARPDRFPPGATIDKTGSFFGYCSSEEFHIPIYWKPSTIYYEIEDFAYRLWTRSMSRCCTRFPTAAPRSRTSRRIAMSASGCGRGISPYPTAGTPWPRACSYRRLSLRKGGLKPGIRCRTGASGMWRTPCWARTGFPRCRVTMRNIMT</sequence>
<dbReference type="AlphaFoldDB" id="A0AAD7D2E1"/>
<organism evidence="1 2">
    <name type="scientific">Mycena rosella</name>
    <name type="common">Pink bonnet</name>
    <name type="synonym">Agaricus rosellus</name>
    <dbReference type="NCBI Taxonomy" id="1033263"/>
    <lineage>
        <taxon>Eukaryota</taxon>
        <taxon>Fungi</taxon>
        <taxon>Dikarya</taxon>
        <taxon>Basidiomycota</taxon>
        <taxon>Agaricomycotina</taxon>
        <taxon>Agaricomycetes</taxon>
        <taxon>Agaricomycetidae</taxon>
        <taxon>Agaricales</taxon>
        <taxon>Marasmiineae</taxon>
        <taxon>Mycenaceae</taxon>
        <taxon>Mycena</taxon>
    </lineage>
</organism>
<protein>
    <submittedName>
        <fullName evidence="1">Uncharacterized protein</fullName>
    </submittedName>
</protein>
<evidence type="ECO:0000313" key="2">
    <source>
        <dbReference type="Proteomes" id="UP001221757"/>
    </source>
</evidence>
<comment type="caution">
    <text evidence="1">The sequence shown here is derived from an EMBL/GenBank/DDBJ whole genome shotgun (WGS) entry which is preliminary data.</text>
</comment>
<dbReference type="EMBL" id="JARKIE010000148">
    <property type="protein sequence ID" value="KAJ7675438.1"/>
    <property type="molecule type" value="Genomic_DNA"/>
</dbReference>
<gene>
    <name evidence="1" type="ORF">B0H17DRAFT_130333</name>
</gene>
<dbReference type="Proteomes" id="UP001221757">
    <property type="component" value="Unassembled WGS sequence"/>
</dbReference>
<accession>A0AAD7D2E1</accession>
<keyword evidence="2" id="KW-1185">Reference proteome</keyword>